<name>A3ZME4_9BACT</name>
<feature type="transmembrane region" description="Helical" evidence="2">
    <location>
        <begin position="57"/>
        <end position="78"/>
    </location>
</feature>
<organism evidence="3 4">
    <name type="scientific">Blastopirellula marina DSM 3645</name>
    <dbReference type="NCBI Taxonomy" id="314230"/>
    <lineage>
        <taxon>Bacteria</taxon>
        <taxon>Pseudomonadati</taxon>
        <taxon>Planctomycetota</taxon>
        <taxon>Planctomycetia</taxon>
        <taxon>Pirellulales</taxon>
        <taxon>Pirellulaceae</taxon>
        <taxon>Blastopirellula</taxon>
    </lineage>
</organism>
<dbReference type="RefSeq" id="WP_002649955.1">
    <property type="nucleotide sequence ID" value="NZ_AANZ01000002.1"/>
</dbReference>
<protein>
    <submittedName>
        <fullName evidence="3">Uncharacterized protein</fullName>
    </submittedName>
</protein>
<evidence type="ECO:0000256" key="2">
    <source>
        <dbReference type="SAM" id="Phobius"/>
    </source>
</evidence>
<keyword evidence="2" id="KW-0812">Transmembrane</keyword>
<feature type="transmembrane region" description="Helical" evidence="2">
    <location>
        <begin position="321"/>
        <end position="340"/>
    </location>
</feature>
<comment type="caution">
    <text evidence="3">The sequence shown here is derived from an EMBL/GenBank/DDBJ whole genome shotgun (WGS) entry which is preliminary data.</text>
</comment>
<dbReference type="STRING" id="314230.DSM3645_00325"/>
<evidence type="ECO:0000313" key="4">
    <source>
        <dbReference type="Proteomes" id="UP000004358"/>
    </source>
</evidence>
<proteinExistence type="predicted"/>
<keyword evidence="2" id="KW-1133">Transmembrane helix</keyword>
<dbReference type="EMBL" id="AANZ01000002">
    <property type="protein sequence ID" value="EAQ82113.1"/>
    <property type="molecule type" value="Genomic_DNA"/>
</dbReference>
<gene>
    <name evidence="3" type="ORF">DSM3645_00325</name>
</gene>
<evidence type="ECO:0000256" key="1">
    <source>
        <dbReference type="SAM" id="MobiDB-lite"/>
    </source>
</evidence>
<accession>A3ZME4</accession>
<reference evidence="3 4" key="1">
    <citation type="submission" date="2006-02" db="EMBL/GenBank/DDBJ databases">
        <authorList>
            <person name="Amann R."/>
            <person name="Ferriera S."/>
            <person name="Johnson J."/>
            <person name="Kravitz S."/>
            <person name="Halpern A."/>
            <person name="Remington K."/>
            <person name="Beeson K."/>
            <person name="Tran B."/>
            <person name="Rogers Y.-H."/>
            <person name="Friedman R."/>
            <person name="Venter J.C."/>
        </authorList>
    </citation>
    <scope>NUCLEOTIDE SEQUENCE [LARGE SCALE GENOMIC DNA]</scope>
    <source>
        <strain evidence="3 4">DSM 3645</strain>
    </source>
</reference>
<feature type="region of interest" description="Disordered" evidence="1">
    <location>
        <begin position="101"/>
        <end position="131"/>
    </location>
</feature>
<dbReference type="OrthoDB" id="288818at2"/>
<keyword evidence="2" id="KW-0472">Membrane</keyword>
<feature type="transmembrane region" description="Helical" evidence="2">
    <location>
        <begin position="285"/>
        <end position="309"/>
    </location>
</feature>
<dbReference type="Proteomes" id="UP000004358">
    <property type="component" value="Unassembled WGS sequence"/>
</dbReference>
<feature type="compositionally biased region" description="Low complexity" evidence="1">
    <location>
        <begin position="120"/>
        <end position="131"/>
    </location>
</feature>
<dbReference type="AlphaFoldDB" id="A3ZME4"/>
<dbReference type="HOGENOM" id="CLU_808139_0_0_0"/>
<sequence length="343" mass="37156">MSSAIQLTQSAVWLGQMPVRENVAATPIFIVLLLGALTIGFLVILLAAIFGRWKTLAAFLFFGVFGLITMALLSLVAIRVETRSEVSDHYGNRSTITATRHSQVAVEAPRRVTPSPPIELPASPASPSASPKSVVKAVGDALFNTFVQPAVSSIQDARSSSIIPPGRPAWVDQEPESRDGVDYVSIATGPYTSSTECYKALKLLTHEAVAEQAALVLGGEQNARRVPLDDKFIADNVHLQTYKESLETSVGPMQQWHSFLQFNEQFRRELESRWKQVQQVTRLTYAGALFASILAVLGVLYGALSYNAATGGRYRARLQTIAGAAIMGVVGGAILLTQWYPPI</sequence>
<evidence type="ECO:0000313" key="3">
    <source>
        <dbReference type="EMBL" id="EAQ82113.1"/>
    </source>
</evidence>
<feature type="transmembrane region" description="Helical" evidence="2">
    <location>
        <begin position="28"/>
        <end position="50"/>
    </location>
</feature>